<keyword evidence="1" id="KW-0680">Restriction system</keyword>
<comment type="caution">
    <text evidence="3">The sequence shown here is derived from an EMBL/GenBank/DDBJ whole genome shotgun (WGS) entry which is preliminary data.</text>
</comment>
<name>A0A1B8PVC9_MORLA</name>
<dbReference type="EMBL" id="LZMS01000110">
    <property type="protein sequence ID" value="OBX59429.1"/>
    <property type="molecule type" value="Genomic_DNA"/>
</dbReference>
<evidence type="ECO:0000313" key="4">
    <source>
        <dbReference type="Proteomes" id="UP000092607"/>
    </source>
</evidence>
<organism evidence="3 4">
    <name type="scientific">Moraxella lacunata</name>
    <dbReference type="NCBI Taxonomy" id="477"/>
    <lineage>
        <taxon>Bacteria</taxon>
        <taxon>Pseudomonadati</taxon>
        <taxon>Pseudomonadota</taxon>
        <taxon>Gammaproteobacteria</taxon>
        <taxon>Moraxellales</taxon>
        <taxon>Moraxellaceae</taxon>
        <taxon>Moraxella</taxon>
    </lineage>
</organism>
<sequence length="495" mass="57535">MSKYITTKHHISLSEMIDKNYSFSSSQYRDLNIKNDNFLYVRDFLSRDLKRSDLGLEVGSISYIERSTHYFLRTKALQAHSFLPEITSETAIPIIPSNFKKMDLKKGDVIISKDSNIGEIVILEKDYPNYMLSGALYKLPTDKYKYYLLAMIKHDIFREQLDFIVPKGATIRHAKTLFLDCKIPMPNHNSDNTILFIELLTQAIINKESLIKERHLAILQKIEQELLENQLDNRFTFDYPTFEEIKNIGRLDTGLYSKKFKKEIFKIKNYKSGFSTIYELGFHLSRGQNLQESNIGKSVYSDIYHNGFYNLILPTNFSNYGIMNKISYLGNKKKLKTLNQGEIIFGAEGTFRSIVICENTENYITNIHGITLYQEDLTLSIFVKCFMDYLAQKEVVNGIKVGGNGGSLAQKYWNIIPFPDFPSEKQQEITKLYHNPIKYPTDQFSLENFLELDNQYNEQAGIYELDKTAKYLKQLLNRAIECVIDDRECMIAFDE</sequence>
<dbReference type="Proteomes" id="UP000092607">
    <property type="component" value="Unassembled WGS sequence"/>
</dbReference>
<dbReference type="OrthoDB" id="5368498at2"/>
<evidence type="ECO:0000313" key="3">
    <source>
        <dbReference type="EMBL" id="OBX59429.1"/>
    </source>
</evidence>
<dbReference type="GO" id="GO:0003677">
    <property type="term" value="F:DNA binding"/>
    <property type="evidence" value="ECO:0007669"/>
    <property type="project" value="UniProtKB-KW"/>
</dbReference>
<accession>A0A1B8PVC9</accession>
<evidence type="ECO:0000256" key="1">
    <source>
        <dbReference type="ARBA" id="ARBA00022747"/>
    </source>
</evidence>
<dbReference type="AlphaFoldDB" id="A0A1B8PVC9"/>
<dbReference type="RefSeq" id="WP_065256008.1">
    <property type="nucleotide sequence ID" value="NZ_JARDJM010000021.1"/>
</dbReference>
<proteinExistence type="predicted"/>
<keyword evidence="2" id="KW-0238">DNA-binding</keyword>
<reference evidence="3 4" key="1">
    <citation type="submission" date="2016-06" db="EMBL/GenBank/DDBJ databases">
        <title>Draft genome of Moraxella lacunata CCUG 57757A.</title>
        <authorList>
            <person name="Salva-Serra F."/>
            <person name="Engstrom-Jakobsson H."/>
            <person name="Thorell K."/>
            <person name="Gonzales-Siles L."/>
            <person name="Karlsson R."/>
            <person name="Boulund F."/>
            <person name="Engstrand L."/>
            <person name="Kristiansson E."/>
            <person name="Moore E."/>
        </authorList>
    </citation>
    <scope>NUCLEOTIDE SEQUENCE [LARGE SCALE GENOMIC DNA]</scope>
    <source>
        <strain evidence="3 4">CCUG 57757A</strain>
    </source>
</reference>
<dbReference type="GO" id="GO:0009307">
    <property type="term" value="P:DNA restriction-modification system"/>
    <property type="evidence" value="ECO:0007669"/>
    <property type="project" value="UniProtKB-KW"/>
</dbReference>
<dbReference type="SUPFAM" id="SSF116734">
    <property type="entry name" value="DNA methylase specificity domain"/>
    <property type="match status" value="2"/>
</dbReference>
<protein>
    <submittedName>
        <fullName evidence="3">Uncharacterized protein</fullName>
    </submittedName>
</protein>
<gene>
    <name evidence="3" type="ORF">A9309_11455</name>
</gene>
<dbReference type="Gene3D" id="3.90.220.20">
    <property type="entry name" value="DNA methylase specificity domains"/>
    <property type="match status" value="1"/>
</dbReference>
<evidence type="ECO:0000256" key="2">
    <source>
        <dbReference type="ARBA" id="ARBA00023125"/>
    </source>
</evidence>
<dbReference type="InterPro" id="IPR044946">
    <property type="entry name" value="Restrct_endonuc_typeI_TRD_sf"/>
</dbReference>